<keyword evidence="1" id="KW-1133">Transmembrane helix</keyword>
<evidence type="ECO:0000256" key="1">
    <source>
        <dbReference type="SAM" id="Phobius"/>
    </source>
</evidence>
<dbReference type="GO" id="GO:0015293">
    <property type="term" value="F:symporter activity"/>
    <property type="evidence" value="ECO:0007669"/>
    <property type="project" value="TreeGrafter"/>
</dbReference>
<accession>A0A2C9L596</accession>
<dbReference type="PANTHER" id="PTHR10590:SF4">
    <property type="entry name" value="SOLUTE CARRIER FAMILY 28 MEMBER 3"/>
    <property type="match status" value="1"/>
</dbReference>
<dbReference type="Proteomes" id="UP000076420">
    <property type="component" value="Unassembled WGS sequence"/>
</dbReference>
<dbReference type="InterPro" id="IPR008276">
    <property type="entry name" value="C_nuclsd_transpt"/>
</dbReference>
<evidence type="ECO:0000313" key="4">
    <source>
        <dbReference type="Proteomes" id="UP000076420"/>
    </source>
</evidence>
<dbReference type="InterPro" id="IPR011657">
    <property type="entry name" value="CNT_C_dom"/>
</dbReference>
<feature type="domain" description="Concentrative nucleoside transporter C-terminal" evidence="2">
    <location>
        <begin position="1"/>
        <end position="90"/>
    </location>
</feature>
<dbReference type="KEGG" id="bgt:106075586"/>
<keyword evidence="1" id="KW-0472">Membrane</keyword>
<dbReference type="PANTHER" id="PTHR10590">
    <property type="entry name" value="SODIUM/NUCLEOSIDE COTRANSPORTER"/>
    <property type="match status" value="1"/>
</dbReference>
<dbReference type="GO" id="GO:0005337">
    <property type="term" value="F:nucleoside transmembrane transporter activity"/>
    <property type="evidence" value="ECO:0007669"/>
    <property type="project" value="InterPro"/>
</dbReference>
<dbReference type="Pfam" id="PF07662">
    <property type="entry name" value="Nucleos_tra2_C"/>
    <property type="match status" value="1"/>
</dbReference>
<organism evidence="3 4">
    <name type="scientific">Biomphalaria glabrata</name>
    <name type="common">Bloodfluke planorb</name>
    <name type="synonym">Freshwater snail</name>
    <dbReference type="NCBI Taxonomy" id="6526"/>
    <lineage>
        <taxon>Eukaryota</taxon>
        <taxon>Metazoa</taxon>
        <taxon>Spiralia</taxon>
        <taxon>Lophotrochozoa</taxon>
        <taxon>Mollusca</taxon>
        <taxon>Gastropoda</taxon>
        <taxon>Heterobranchia</taxon>
        <taxon>Euthyneura</taxon>
        <taxon>Panpulmonata</taxon>
        <taxon>Hygrophila</taxon>
        <taxon>Lymnaeoidea</taxon>
        <taxon>Planorbidae</taxon>
        <taxon>Biomphalaria</taxon>
    </lineage>
</organism>
<keyword evidence="1" id="KW-0812">Transmembrane</keyword>
<dbReference type="AlphaFoldDB" id="A0A2C9L596"/>
<proteinExistence type="predicted"/>
<dbReference type="GO" id="GO:0005886">
    <property type="term" value="C:plasma membrane"/>
    <property type="evidence" value="ECO:0007669"/>
    <property type="project" value="TreeGrafter"/>
</dbReference>
<feature type="transmembrane region" description="Helical" evidence="1">
    <location>
        <begin position="47"/>
        <end position="68"/>
    </location>
</feature>
<dbReference type="VEuPathDB" id="VectorBase:BGLAX_041499"/>
<reference evidence="3" key="1">
    <citation type="submission" date="2020-05" db="UniProtKB">
        <authorList>
            <consortium name="EnsemblMetazoa"/>
        </authorList>
    </citation>
    <scope>IDENTIFICATION</scope>
    <source>
        <strain evidence="3">BB02</strain>
    </source>
</reference>
<protein>
    <recommendedName>
        <fullName evidence="2">Concentrative nucleoside transporter C-terminal domain-containing protein</fullName>
    </recommendedName>
</protein>
<sequence>MSAPAALAVAKLAVPERSNKTDVIKRTEAMIPVKRYRSVMDAFSSGAVSSFTLAGSILANVTAVVSFMDMINATLRWLGELVNIQNFTLQ</sequence>
<dbReference type="EnsemblMetazoa" id="BGLB027186-RA">
    <property type="protein sequence ID" value="BGLB027186-PA"/>
    <property type="gene ID" value="BGLB027186"/>
</dbReference>
<evidence type="ECO:0000259" key="2">
    <source>
        <dbReference type="Pfam" id="PF07662"/>
    </source>
</evidence>
<dbReference type="VEuPathDB" id="VectorBase:BGLB027186"/>
<name>A0A2C9L596_BIOGL</name>
<evidence type="ECO:0000313" key="3">
    <source>
        <dbReference type="EnsemblMetazoa" id="BGLB027186-PA"/>
    </source>
</evidence>
<gene>
    <name evidence="3" type="primary">106075586</name>
</gene>